<dbReference type="RefSeq" id="WP_264513644.1">
    <property type="nucleotide sequence ID" value="NZ_JAPDDR010000005.1"/>
</dbReference>
<gene>
    <name evidence="3" type="ORF">OJ996_11160</name>
</gene>
<feature type="compositionally biased region" description="Basic and acidic residues" evidence="1">
    <location>
        <begin position="174"/>
        <end position="190"/>
    </location>
</feature>
<dbReference type="EMBL" id="JAPDDR010000005">
    <property type="protein sequence ID" value="MCW1914138.1"/>
    <property type="molecule type" value="Genomic_DNA"/>
</dbReference>
<evidence type="ECO:0000256" key="2">
    <source>
        <dbReference type="SAM" id="SignalP"/>
    </source>
</evidence>
<keyword evidence="4" id="KW-1185">Reference proteome</keyword>
<evidence type="ECO:0000313" key="3">
    <source>
        <dbReference type="EMBL" id="MCW1914138.1"/>
    </source>
</evidence>
<reference evidence="3" key="1">
    <citation type="submission" date="2022-10" db="EMBL/GenBank/DDBJ databases">
        <title>Luteolibacter sp. GHJ8, whole genome shotgun sequencing project.</title>
        <authorList>
            <person name="Zhao G."/>
            <person name="Shen L."/>
        </authorList>
    </citation>
    <scope>NUCLEOTIDE SEQUENCE</scope>
    <source>
        <strain evidence="3">GHJ8</strain>
    </source>
</reference>
<organism evidence="3 4">
    <name type="scientific">Luteolibacter rhizosphaerae</name>
    <dbReference type="NCBI Taxonomy" id="2989719"/>
    <lineage>
        <taxon>Bacteria</taxon>
        <taxon>Pseudomonadati</taxon>
        <taxon>Verrucomicrobiota</taxon>
        <taxon>Verrucomicrobiia</taxon>
        <taxon>Verrucomicrobiales</taxon>
        <taxon>Verrucomicrobiaceae</taxon>
        <taxon>Luteolibacter</taxon>
    </lineage>
</organism>
<sequence length="240" mass="26662">MIRHLLPLAVLCSLLASSCSFTDVKAARSDLRAGSAAEQGGELDLARRYYLTAYRQAVLIDSDGLPASFAGLAYARTSGYAGDHRAADYALRHLLREKGEPPYPADSLTSRDMIVIEYARFLHDQGRHRESIPIYAEAAAAIARSYLADHDPIGFAEFLEEYAAALSHTGKGAEAAKERSRAAQLRRDHPGQTARETRRRYPRQLQPGQRRYHPKSIHSFAKNPSPAFERRRSSPALVTE</sequence>
<evidence type="ECO:0008006" key="5">
    <source>
        <dbReference type="Google" id="ProtNLM"/>
    </source>
</evidence>
<feature type="signal peptide" evidence="2">
    <location>
        <begin position="1"/>
        <end position="22"/>
    </location>
</feature>
<feature type="chain" id="PRO_5045799711" description="Tetratricopeptide repeat protein" evidence="2">
    <location>
        <begin position="23"/>
        <end position="240"/>
    </location>
</feature>
<protein>
    <recommendedName>
        <fullName evidence="5">Tetratricopeptide repeat protein</fullName>
    </recommendedName>
</protein>
<proteinExistence type="predicted"/>
<comment type="caution">
    <text evidence="3">The sequence shown here is derived from an EMBL/GenBank/DDBJ whole genome shotgun (WGS) entry which is preliminary data.</text>
</comment>
<dbReference type="InterPro" id="IPR011990">
    <property type="entry name" value="TPR-like_helical_dom_sf"/>
</dbReference>
<dbReference type="Gene3D" id="1.25.40.10">
    <property type="entry name" value="Tetratricopeptide repeat domain"/>
    <property type="match status" value="1"/>
</dbReference>
<dbReference type="Proteomes" id="UP001165653">
    <property type="component" value="Unassembled WGS sequence"/>
</dbReference>
<dbReference type="PROSITE" id="PS51257">
    <property type="entry name" value="PROKAR_LIPOPROTEIN"/>
    <property type="match status" value="1"/>
</dbReference>
<keyword evidence="2" id="KW-0732">Signal</keyword>
<evidence type="ECO:0000313" key="4">
    <source>
        <dbReference type="Proteomes" id="UP001165653"/>
    </source>
</evidence>
<accession>A0ABT3G2R7</accession>
<evidence type="ECO:0000256" key="1">
    <source>
        <dbReference type="SAM" id="MobiDB-lite"/>
    </source>
</evidence>
<name>A0ABT3G2R7_9BACT</name>
<feature type="region of interest" description="Disordered" evidence="1">
    <location>
        <begin position="173"/>
        <end position="240"/>
    </location>
</feature>